<keyword evidence="2" id="KW-1185">Reference proteome</keyword>
<dbReference type="PANTHER" id="PTHR37984:SF5">
    <property type="entry name" value="PROTEIN NYNRIN-LIKE"/>
    <property type="match status" value="1"/>
</dbReference>
<dbReference type="EMBL" id="JARQZJ010000121">
    <property type="protein sequence ID" value="KAK9888074.1"/>
    <property type="molecule type" value="Genomic_DNA"/>
</dbReference>
<sequence>MVLTAVDCPASNGLNERLNQTLVNRIRCEINEQLNCSWPDIAKECTDEYKNTTHSVTKFSPNYLLHGVQSHIIPENLYTKSSLAKDRELAYKDSKRNHNINKSRIDKNRKNINFNIGDDVYVELGNRMNSGKLDSIRTGPLKIVDKMSNVIYKVNSGHRNKYEYVHINKLSPYFKL</sequence>
<comment type="caution">
    <text evidence="1">The sequence shown here is derived from an EMBL/GenBank/DDBJ whole genome shotgun (WGS) entry which is preliminary data.</text>
</comment>
<organism evidence="1 2">
    <name type="scientific">Henosepilachna vigintioctopunctata</name>
    <dbReference type="NCBI Taxonomy" id="420089"/>
    <lineage>
        <taxon>Eukaryota</taxon>
        <taxon>Metazoa</taxon>
        <taxon>Ecdysozoa</taxon>
        <taxon>Arthropoda</taxon>
        <taxon>Hexapoda</taxon>
        <taxon>Insecta</taxon>
        <taxon>Pterygota</taxon>
        <taxon>Neoptera</taxon>
        <taxon>Endopterygota</taxon>
        <taxon>Coleoptera</taxon>
        <taxon>Polyphaga</taxon>
        <taxon>Cucujiformia</taxon>
        <taxon>Coccinelloidea</taxon>
        <taxon>Coccinellidae</taxon>
        <taxon>Epilachninae</taxon>
        <taxon>Epilachnini</taxon>
        <taxon>Henosepilachna</taxon>
    </lineage>
</organism>
<evidence type="ECO:0000313" key="1">
    <source>
        <dbReference type="EMBL" id="KAK9888074.1"/>
    </source>
</evidence>
<name>A0AAW1V830_9CUCU</name>
<dbReference type="GO" id="GO:0003676">
    <property type="term" value="F:nucleic acid binding"/>
    <property type="evidence" value="ECO:0007669"/>
    <property type="project" value="InterPro"/>
</dbReference>
<dbReference type="InterPro" id="IPR036397">
    <property type="entry name" value="RNaseH_sf"/>
</dbReference>
<dbReference type="InterPro" id="IPR050951">
    <property type="entry name" value="Retrovirus_Pol_polyprotein"/>
</dbReference>
<gene>
    <name evidence="1" type="ORF">WA026_000349</name>
</gene>
<dbReference type="Proteomes" id="UP001431783">
    <property type="component" value="Unassembled WGS sequence"/>
</dbReference>
<dbReference type="AlphaFoldDB" id="A0AAW1V830"/>
<dbReference type="PANTHER" id="PTHR37984">
    <property type="entry name" value="PROTEIN CBG26694"/>
    <property type="match status" value="1"/>
</dbReference>
<protein>
    <recommendedName>
        <fullName evidence="3">Integrase catalytic domain-containing protein</fullName>
    </recommendedName>
</protein>
<dbReference type="Gene3D" id="3.30.420.10">
    <property type="entry name" value="Ribonuclease H-like superfamily/Ribonuclease H"/>
    <property type="match status" value="1"/>
</dbReference>
<dbReference type="SUPFAM" id="SSF53098">
    <property type="entry name" value="Ribonuclease H-like"/>
    <property type="match status" value="1"/>
</dbReference>
<proteinExistence type="predicted"/>
<accession>A0AAW1V830</accession>
<evidence type="ECO:0000313" key="2">
    <source>
        <dbReference type="Proteomes" id="UP001431783"/>
    </source>
</evidence>
<reference evidence="1 2" key="1">
    <citation type="submission" date="2023-03" db="EMBL/GenBank/DDBJ databases">
        <title>Genome insight into feeding habits of ladybird beetles.</title>
        <authorList>
            <person name="Li H.-S."/>
            <person name="Huang Y.-H."/>
            <person name="Pang H."/>
        </authorList>
    </citation>
    <scope>NUCLEOTIDE SEQUENCE [LARGE SCALE GENOMIC DNA]</scope>
    <source>
        <strain evidence="1">SYSU_2023b</strain>
        <tissue evidence="1">Whole body</tissue>
    </source>
</reference>
<dbReference type="InterPro" id="IPR012337">
    <property type="entry name" value="RNaseH-like_sf"/>
</dbReference>
<evidence type="ECO:0008006" key="3">
    <source>
        <dbReference type="Google" id="ProtNLM"/>
    </source>
</evidence>